<evidence type="ECO:0000256" key="7">
    <source>
        <dbReference type="ARBA" id="ARBA00022679"/>
    </source>
</evidence>
<dbReference type="Proteomes" id="UP000567885">
    <property type="component" value="Unassembled WGS sequence"/>
</dbReference>
<sequence>MASPLGASGQAVSESIRDHGDILVASSSQSSSSIHTDDNQDEYNQNDQHIDNDQQPICPWRTSRFHHQECSRYFDCPSHSIERSLSENGSADQESIHGSYFHERPHLDNEQNQPSEQTARFSNQELAQVGISRENTQTTTTDESDDDRDGASAASDPVTSAEGVSISPVAQQQPEQPSSNTPQFTNSSDTESSSHNRRSDQPESPSTAPDHPEHRDRSGRGTSGTSTTPSQRSQRTYATPSRERMDAPLPSLRPLEEALPPLPSSARPSISLDPQRPRWQPDNEVTYCPICHTQFSFFVRKHHCRIIIPHQYIVRPPGAEMIWNQTLLVDTLGAGYFDVNDMSGGERSSNRHGAVFAPGTSGDPYRYLTPRMRSVTMGSTSSGSSPGISYRRRTSTHQTPIERLLSSAQSASPSSYPERYSSLGESSRQRALPPTPQIAEEDECPICHRELPSQSLPNAEELREAHITTCIQTHSRYGTPRGGEGGAPVAPRRTGMYTYVATEKDCIDDAECTICLEEFTVGVAMARLECLCRFHRACISSWFVKHPGRCPVHQHDGFGY</sequence>
<evidence type="ECO:0000256" key="8">
    <source>
        <dbReference type="ARBA" id="ARBA00022707"/>
    </source>
</evidence>
<evidence type="ECO:0000256" key="10">
    <source>
        <dbReference type="ARBA" id="ARBA00022753"/>
    </source>
</evidence>
<evidence type="ECO:0000256" key="5">
    <source>
        <dbReference type="ARBA" id="ARBA00004906"/>
    </source>
</evidence>
<dbReference type="GO" id="GO:0016020">
    <property type="term" value="C:membrane"/>
    <property type="evidence" value="ECO:0007669"/>
    <property type="project" value="UniProtKB-SubCell"/>
</dbReference>
<dbReference type="SMART" id="SM00184">
    <property type="entry name" value="RING"/>
    <property type="match status" value="1"/>
</dbReference>
<feature type="compositionally biased region" description="Polar residues" evidence="18">
    <location>
        <begin position="168"/>
        <end position="191"/>
    </location>
</feature>
<keyword evidence="8" id="KW-0519">Myristate</keyword>
<reference evidence="20 21" key="1">
    <citation type="submission" date="2020-05" db="EMBL/GenBank/DDBJ databases">
        <title>Identification and distribution of gene clusters putatively required for synthesis of sphingolipid metabolism inhibitors in phylogenetically diverse species of the filamentous fungus Fusarium.</title>
        <authorList>
            <person name="Kim H.-S."/>
            <person name="Busman M."/>
            <person name="Brown D.W."/>
            <person name="Divon H."/>
            <person name="Uhlig S."/>
            <person name="Proctor R.H."/>
        </authorList>
    </citation>
    <scope>NUCLEOTIDE SEQUENCE [LARGE SCALE GENOMIC DNA]</scope>
    <source>
        <strain evidence="20 21">NRRL 20693</strain>
    </source>
</reference>
<evidence type="ECO:0000259" key="19">
    <source>
        <dbReference type="PROSITE" id="PS50089"/>
    </source>
</evidence>
<dbReference type="SUPFAM" id="SSF57903">
    <property type="entry name" value="FYVE/PHD zinc finger"/>
    <property type="match status" value="1"/>
</dbReference>
<evidence type="ECO:0000256" key="18">
    <source>
        <dbReference type="SAM" id="MobiDB-lite"/>
    </source>
</evidence>
<dbReference type="SUPFAM" id="SSF57850">
    <property type="entry name" value="RING/U-box"/>
    <property type="match status" value="1"/>
</dbReference>
<dbReference type="Pfam" id="PF13639">
    <property type="entry name" value="zf-RING_2"/>
    <property type="match status" value="1"/>
</dbReference>
<keyword evidence="12" id="KW-0833">Ubl conjugation pathway</keyword>
<feature type="compositionally biased region" description="Low complexity" evidence="18">
    <location>
        <begin position="223"/>
        <end position="236"/>
    </location>
</feature>
<feature type="compositionally biased region" description="Low complexity" evidence="18">
    <location>
        <begin position="247"/>
        <end position="272"/>
    </location>
</feature>
<dbReference type="InterPro" id="IPR013083">
    <property type="entry name" value="Znf_RING/FYVE/PHD"/>
</dbReference>
<evidence type="ECO:0000313" key="20">
    <source>
        <dbReference type="EMBL" id="KAF5661537.1"/>
    </source>
</evidence>
<organism evidence="20 21">
    <name type="scientific">Fusarium heterosporum</name>
    <dbReference type="NCBI Taxonomy" id="42747"/>
    <lineage>
        <taxon>Eukaryota</taxon>
        <taxon>Fungi</taxon>
        <taxon>Dikarya</taxon>
        <taxon>Ascomycota</taxon>
        <taxon>Pezizomycotina</taxon>
        <taxon>Sordariomycetes</taxon>
        <taxon>Hypocreomycetidae</taxon>
        <taxon>Hypocreales</taxon>
        <taxon>Nectriaceae</taxon>
        <taxon>Fusarium</taxon>
        <taxon>Fusarium heterosporum species complex</taxon>
    </lineage>
</organism>
<evidence type="ECO:0000256" key="12">
    <source>
        <dbReference type="ARBA" id="ARBA00022786"/>
    </source>
</evidence>
<feature type="region of interest" description="Disordered" evidence="18">
    <location>
        <begin position="375"/>
        <end position="436"/>
    </location>
</feature>
<dbReference type="InterPro" id="IPR000306">
    <property type="entry name" value="Znf_FYVE"/>
</dbReference>
<dbReference type="EMBL" id="JAAGWQ010000178">
    <property type="protein sequence ID" value="KAF5661537.1"/>
    <property type="molecule type" value="Genomic_DNA"/>
</dbReference>
<dbReference type="SMART" id="SM00064">
    <property type="entry name" value="FYVE"/>
    <property type="match status" value="1"/>
</dbReference>
<keyword evidence="9" id="KW-0479">Metal-binding</keyword>
<comment type="pathway">
    <text evidence="5">Protein modification; protein ubiquitination.</text>
</comment>
<dbReference type="GO" id="GO:0061630">
    <property type="term" value="F:ubiquitin protein ligase activity"/>
    <property type="evidence" value="ECO:0007669"/>
    <property type="project" value="UniProtKB-EC"/>
</dbReference>
<evidence type="ECO:0000256" key="9">
    <source>
        <dbReference type="ARBA" id="ARBA00022723"/>
    </source>
</evidence>
<keyword evidence="14" id="KW-0472">Membrane</keyword>
<feature type="compositionally biased region" description="Basic and acidic residues" evidence="18">
    <location>
        <begin position="100"/>
        <end position="109"/>
    </location>
</feature>
<dbReference type="Gene3D" id="3.30.40.10">
    <property type="entry name" value="Zinc/RING finger domain, C3HC4 (zinc finger)"/>
    <property type="match status" value="2"/>
</dbReference>
<keyword evidence="11 17" id="KW-0863">Zinc-finger</keyword>
<feature type="region of interest" description="Disordered" evidence="18">
    <location>
        <begin position="82"/>
        <end position="276"/>
    </location>
</feature>
<dbReference type="InterPro" id="IPR051878">
    <property type="entry name" value="ZNRF_ubiq-protein_ligase"/>
</dbReference>
<dbReference type="GO" id="GO:0043161">
    <property type="term" value="P:proteasome-mediated ubiquitin-dependent protein catabolic process"/>
    <property type="evidence" value="ECO:0007669"/>
    <property type="project" value="TreeGrafter"/>
</dbReference>
<keyword evidence="15" id="KW-0458">Lysosome</keyword>
<dbReference type="PANTHER" id="PTHR46661:SF4">
    <property type="entry name" value="RING-TYPE DOMAIN-CONTAINING PROTEIN"/>
    <property type="match status" value="1"/>
</dbReference>
<evidence type="ECO:0000256" key="1">
    <source>
        <dbReference type="ARBA" id="ARBA00000900"/>
    </source>
</evidence>
<keyword evidence="21" id="KW-1185">Reference proteome</keyword>
<name>A0A8H5T3E6_FUSHE</name>
<dbReference type="OrthoDB" id="660555at2759"/>
<evidence type="ECO:0000256" key="15">
    <source>
        <dbReference type="ARBA" id="ARBA00023228"/>
    </source>
</evidence>
<dbReference type="CDD" id="cd16489">
    <property type="entry name" value="mRING-CH-C4HC2H_ZNRF"/>
    <property type="match status" value="1"/>
</dbReference>
<dbReference type="EC" id="2.3.2.27" evidence="6"/>
<feature type="compositionally biased region" description="Basic and acidic residues" evidence="18">
    <location>
        <begin position="192"/>
        <end position="201"/>
    </location>
</feature>
<evidence type="ECO:0000256" key="2">
    <source>
        <dbReference type="ARBA" id="ARBA00004170"/>
    </source>
</evidence>
<feature type="compositionally biased region" description="Polar residues" evidence="18">
    <location>
        <begin position="110"/>
        <end position="126"/>
    </location>
</feature>
<dbReference type="GO" id="GO:0005768">
    <property type="term" value="C:endosome"/>
    <property type="evidence" value="ECO:0007669"/>
    <property type="project" value="UniProtKB-SubCell"/>
</dbReference>
<dbReference type="InterPro" id="IPR001841">
    <property type="entry name" value="Znf_RING"/>
</dbReference>
<feature type="compositionally biased region" description="Basic and acidic residues" evidence="18">
    <location>
        <begin position="210"/>
        <end position="219"/>
    </location>
</feature>
<protein>
    <recommendedName>
        <fullName evidence="6">RING-type E3 ubiquitin transferase</fullName>
        <ecNumber evidence="6">2.3.2.27</ecNumber>
    </recommendedName>
</protein>
<dbReference type="GO" id="GO:0008270">
    <property type="term" value="F:zinc ion binding"/>
    <property type="evidence" value="ECO:0007669"/>
    <property type="project" value="UniProtKB-KW"/>
</dbReference>
<dbReference type="AlphaFoldDB" id="A0A8H5T3E6"/>
<gene>
    <name evidence="20" type="ORF">FHETE_8393</name>
</gene>
<evidence type="ECO:0000256" key="3">
    <source>
        <dbReference type="ARBA" id="ARBA00004177"/>
    </source>
</evidence>
<keyword evidence="13" id="KW-0862">Zinc</keyword>
<evidence type="ECO:0000256" key="13">
    <source>
        <dbReference type="ARBA" id="ARBA00022833"/>
    </source>
</evidence>
<evidence type="ECO:0000313" key="21">
    <source>
        <dbReference type="Proteomes" id="UP000567885"/>
    </source>
</evidence>
<feature type="compositionally biased region" description="Low complexity" evidence="18">
    <location>
        <begin position="406"/>
        <end position="415"/>
    </location>
</feature>
<dbReference type="Pfam" id="PF01363">
    <property type="entry name" value="FYVE"/>
    <property type="match status" value="1"/>
</dbReference>
<comment type="subcellular location">
    <subcellularLocation>
        <location evidence="3">Endosome</location>
    </subcellularLocation>
    <subcellularLocation>
        <location evidence="4">Lysosome</location>
    </subcellularLocation>
    <subcellularLocation>
        <location evidence="2">Membrane</location>
        <topology evidence="2">Peripheral membrane protein</topology>
    </subcellularLocation>
</comment>
<accession>A0A8H5T3E6</accession>
<comment type="catalytic activity">
    <reaction evidence="1">
        <text>S-ubiquitinyl-[E2 ubiquitin-conjugating enzyme]-L-cysteine + [acceptor protein]-L-lysine = [E2 ubiquitin-conjugating enzyme]-L-cysteine + N(6)-ubiquitinyl-[acceptor protein]-L-lysine.</text>
        <dbReference type="EC" id="2.3.2.27"/>
    </reaction>
</comment>
<evidence type="ECO:0000256" key="16">
    <source>
        <dbReference type="ARBA" id="ARBA00023288"/>
    </source>
</evidence>
<evidence type="ECO:0000256" key="11">
    <source>
        <dbReference type="ARBA" id="ARBA00022771"/>
    </source>
</evidence>
<dbReference type="PROSITE" id="PS50089">
    <property type="entry name" value="ZF_RING_2"/>
    <property type="match status" value="1"/>
</dbReference>
<evidence type="ECO:0000256" key="17">
    <source>
        <dbReference type="PROSITE-ProRule" id="PRU00175"/>
    </source>
</evidence>
<dbReference type="GO" id="GO:0070936">
    <property type="term" value="P:protein K48-linked ubiquitination"/>
    <property type="evidence" value="ECO:0007669"/>
    <property type="project" value="TreeGrafter"/>
</dbReference>
<keyword evidence="7" id="KW-0808">Transferase</keyword>
<dbReference type="PANTHER" id="PTHR46661">
    <property type="entry name" value="E3 UBIQUITIN-PROTEIN LIGASE ZNRF1-LIKE PROTEIN"/>
    <property type="match status" value="1"/>
</dbReference>
<evidence type="ECO:0000256" key="6">
    <source>
        <dbReference type="ARBA" id="ARBA00012483"/>
    </source>
</evidence>
<comment type="caution">
    <text evidence="20">The sequence shown here is derived from an EMBL/GenBank/DDBJ whole genome shotgun (WGS) entry which is preliminary data.</text>
</comment>
<feature type="compositionally biased region" description="Low complexity" evidence="18">
    <location>
        <begin position="375"/>
        <end position="389"/>
    </location>
</feature>
<evidence type="ECO:0000256" key="4">
    <source>
        <dbReference type="ARBA" id="ARBA00004371"/>
    </source>
</evidence>
<evidence type="ECO:0000256" key="14">
    <source>
        <dbReference type="ARBA" id="ARBA00023136"/>
    </source>
</evidence>
<feature type="domain" description="RING-type" evidence="19">
    <location>
        <begin position="512"/>
        <end position="554"/>
    </location>
</feature>
<keyword evidence="10" id="KW-0967">Endosome</keyword>
<dbReference type="InterPro" id="IPR011011">
    <property type="entry name" value="Znf_FYVE_PHD"/>
</dbReference>
<feature type="region of interest" description="Disordered" evidence="18">
    <location>
        <begin position="1"/>
        <end position="58"/>
    </location>
</feature>
<proteinExistence type="predicted"/>
<keyword evidence="16" id="KW-0449">Lipoprotein</keyword>